<organism evidence="2 3">
    <name type="scientific">Candidatus Falkowbacteria bacterium GW2011_GWE1_38_31</name>
    <dbReference type="NCBI Taxonomy" id="1618638"/>
    <lineage>
        <taxon>Bacteria</taxon>
        <taxon>Candidatus Falkowiibacteriota</taxon>
    </lineage>
</organism>
<evidence type="ECO:0000313" key="2">
    <source>
        <dbReference type="EMBL" id="KKQ71243.1"/>
    </source>
</evidence>
<evidence type="ECO:0000256" key="1">
    <source>
        <dbReference type="SAM" id="Phobius"/>
    </source>
</evidence>
<dbReference type="Proteomes" id="UP000034022">
    <property type="component" value="Unassembled WGS sequence"/>
</dbReference>
<feature type="transmembrane region" description="Helical" evidence="1">
    <location>
        <begin position="28"/>
        <end position="48"/>
    </location>
</feature>
<comment type="caution">
    <text evidence="2">The sequence shown here is derived from an EMBL/GenBank/DDBJ whole genome shotgun (WGS) entry which is preliminary data.</text>
</comment>
<keyword evidence="1" id="KW-0472">Membrane</keyword>
<dbReference type="AlphaFoldDB" id="A0A0G0JUP4"/>
<gene>
    <name evidence="2" type="ORF">US91_C0001G0170</name>
</gene>
<name>A0A0G0JUP4_9BACT</name>
<keyword evidence="1" id="KW-0812">Transmembrane</keyword>
<reference evidence="2 3" key="1">
    <citation type="journal article" date="2015" name="Nature">
        <title>rRNA introns, odd ribosomes, and small enigmatic genomes across a large radiation of phyla.</title>
        <authorList>
            <person name="Brown C.T."/>
            <person name="Hug L.A."/>
            <person name="Thomas B.C."/>
            <person name="Sharon I."/>
            <person name="Castelle C.J."/>
            <person name="Singh A."/>
            <person name="Wilkins M.J."/>
            <person name="Williams K.H."/>
            <person name="Banfield J.F."/>
        </authorList>
    </citation>
    <scope>NUCLEOTIDE SEQUENCE [LARGE SCALE GENOMIC DNA]</scope>
</reference>
<evidence type="ECO:0008006" key="4">
    <source>
        <dbReference type="Google" id="ProtNLM"/>
    </source>
</evidence>
<proteinExistence type="predicted"/>
<keyword evidence="1" id="KW-1133">Transmembrane helix</keyword>
<evidence type="ECO:0000313" key="3">
    <source>
        <dbReference type="Proteomes" id="UP000034022"/>
    </source>
</evidence>
<dbReference type="EMBL" id="LBUU01000001">
    <property type="protein sequence ID" value="KKQ71243.1"/>
    <property type="molecule type" value="Genomic_DNA"/>
</dbReference>
<accession>A0A0G0JUP4</accession>
<sequence length="245" mass="27093">MFKKINNTEAMSGVNRINILKRIGLKRWLIILVVLVAIGGVASSVYYFNKYKTLKANPNSEAQKETEILVASLGRLMELPVDETPTIATIADKEKLKDQPFFAKTENGDKLLAYTKAMQAILFRPSTNKIINVAPIVIDQQGGVNENTPVSQKPADLKIAYYNGTEIVDLSEQAEKLIKSTYPNYQTDALANATKKDYKETLVIDLSYTHSQEAEDIAKLLSGKVSSLPEGENRSDADILVILGK</sequence>
<protein>
    <recommendedName>
        <fullName evidence="4">LytR/CpsA/Psr regulator C-terminal domain-containing protein</fullName>
    </recommendedName>
</protein>